<dbReference type="AlphaFoldDB" id="A0A396JJE3"/>
<evidence type="ECO:0008006" key="4">
    <source>
        <dbReference type="Google" id="ProtNLM"/>
    </source>
</evidence>
<dbReference type="Proteomes" id="UP000265566">
    <property type="component" value="Chromosome 1"/>
</dbReference>
<evidence type="ECO:0000313" key="2">
    <source>
        <dbReference type="EMBL" id="RHN76881.1"/>
    </source>
</evidence>
<proteinExistence type="predicted"/>
<protein>
    <recommendedName>
        <fullName evidence="4">Transmembrane protein</fullName>
    </recommendedName>
</protein>
<name>A0A396JJE3_MEDTR</name>
<keyword evidence="1" id="KW-0812">Transmembrane</keyword>
<reference evidence="3" key="1">
    <citation type="journal article" date="2018" name="Nat. Plants">
        <title>Whole-genome landscape of Medicago truncatula symbiotic genes.</title>
        <authorList>
            <person name="Pecrix Y."/>
            <person name="Staton S.E."/>
            <person name="Sallet E."/>
            <person name="Lelandais-Briere C."/>
            <person name="Moreau S."/>
            <person name="Carrere S."/>
            <person name="Blein T."/>
            <person name="Jardinaud M.F."/>
            <person name="Latrasse D."/>
            <person name="Zouine M."/>
            <person name="Zahm M."/>
            <person name="Kreplak J."/>
            <person name="Mayjonade B."/>
            <person name="Satge C."/>
            <person name="Perez M."/>
            <person name="Cauet S."/>
            <person name="Marande W."/>
            <person name="Chantry-Darmon C."/>
            <person name="Lopez-Roques C."/>
            <person name="Bouchez O."/>
            <person name="Berard A."/>
            <person name="Debelle F."/>
            <person name="Munos S."/>
            <person name="Bendahmane A."/>
            <person name="Berges H."/>
            <person name="Niebel A."/>
            <person name="Buitink J."/>
            <person name="Frugier F."/>
            <person name="Benhamed M."/>
            <person name="Crespi M."/>
            <person name="Gouzy J."/>
            <person name="Gamas P."/>
        </authorList>
    </citation>
    <scope>NUCLEOTIDE SEQUENCE [LARGE SCALE GENOMIC DNA]</scope>
    <source>
        <strain evidence="3">cv. Jemalong A17</strain>
    </source>
</reference>
<evidence type="ECO:0000256" key="1">
    <source>
        <dbReference type="SAM" id="Phobius"/>
    </source>
</evidence>
<accession>A0A396JJE3</accession>
<gene>
    <name evidence="2" type="ORF">MtrunA17_Chr1g0148691</name>
</gene>
<dbReference type="Gramene" id="rna266">
    <property type="protein sequence ID" value="RHN76881.1"/>
    <property type="gene ID" value="gene266"/>
</dbReference>
<dbReference type="EMBL" id="PSQE01000001">
    <property type="protein sequence ID" value="RHN76881.1"/>
    <property type="molecule type" value="Genomic_DNA"/>
</dbReference>
<comment type="caution">
    <text evidence="2">The sequence shown here is derived from an EMBL/GenBank/DDBJ whole genome shotgun (WGS) entry which is preliminary data.</text>
</comment>
<keyword evidence="1" id="KW-1133">Transmembrane helix</keyword>
<organism evidence="2 3">
    <name type="scientific">Medicago truncatula</name>
    <name type="common">Barrel medic</name>
    <name type="synonym">Medicago tribuloides</name>
    <dbReference type="NCBI Taxonomy" id="3880"/>
    <lineage>
        <taxon>Eukaryota</taxon>
        <taxon>Viridiplantae</taxon>
        <taxon>Streptophyta</taxon>
        <taxon>Embryophyta</taxon>
        <taxon>Tracheophyta</taxon>
        <taxon>Spermatophyta</taxon>
        <taxon>Magnoliopsida</taxon>
        <taxon>eudicotyledons</taxon>
        <taxon>Gunneridae</taxon>
        <taxon>Pentapetalae</taxon>
        <taxon>rosids</taxon>
        <taxon>fabids</taxon>
        <taxon>Fabales</taxon>
        <taxon>Fabaceae</taxon>
        <taxon>Papilionoideae</taxon>
        <taxon>50 kb inversion clade</taxon>
        <taxon>NPAAA clade</taxon>
        <taxon>Hologalegina</taxon>
        <taxon>IRL clade</taxon>
        <taxon>Trifolieae</taxon>
        <taxon>Medicago</taxon>
    </lineage>
</organism>
<evidence type="ECO:0000313" key="3">
    <source>
        <dbReference type="Proteomes" id="UP000265566"/>
    </source>
</evidence>
<keyword evidence="1" id="KW-0472">Membrane</keyword>
<sequence length="56" mass="6589">MSLFSTKSKYHAMTSTTAKKKYGFVGYFMNQFLCIVITRFALSFPHFNLSWMLQTH</sequence>
<feature type="transmembrane region" description="Helical" evidence="1">
    <location>
        <begin position="21"/>
        <end position="42"/>
    </location>
</feature>